<dbReference type="EMBL" id="FNKK01000002">
    <property type="protein sequence ID" value="SDQ69499.1"/>
    <property type="molecule type" value="Genomic_DNA"/>
</dbReference>
<dbReference type="PANTHER" id="PTHR11748">
    <property type="entry name" value="D-LACTATE DEHYDROGENASE"/>
    <property type="match status" value="1"/>
</dbReference>
<reference evidence="7 8" key="1">
    <citation type="submission" date="2016-10" db="EMBL/GenBank/DDBJ databases">
        <authorList>
            <person name="de Groot N.N."/>
        </authorList>
    </citation>
    <scope>NUCLEOTIDE SEQUENCE [LARGE SCALE GENOMIC DNA]</scope>
    <source>
        <strain evidence="7 8">DSM 43794</strain>
    </source>
</reference>
<dbReference type="Gene3D" id="3.30.43.10">
    <property type="entry name" value="Uridine Diphospho-n-acetylenolpyruvylglucosamine Reductase, domain 2"/>
    <property type="match status" value="1"/>
</dbReference>
<dbReference type="OrthoDB" id="9770306at2"/>
<comment type="cofactor">
    <cofactor evidence="1">
        <name>FAD</name>
        <dbReference type="ChEBI" id="CHEBI:57692"/>
    </cofactor>
</comment>
<dbReference type="RefSeq" id="WP_093258550.1">
    <property type="nucleotide sequence ID" value="NZ_FNKK01000002.1"/>
</dbReference>
<evidence type="ECO:0000313" key="7">
    <source>
        <dbReference type="EMBL" id="SDQ69499.1"/>
    </source>
</evidence>
<dbReference type="Proteomes" id="UP000217103">
    <property type="component" value="Unassembled WGS sequence"/>
</dbReference>
<dbReference type="GO" id="GO:0004458">
    <property type="term" value="F:D-lactate dehydrogenase (cytochrome) activity"/>
    <property type="evidence" value="ECO:0007669"/>
    <property type="project" value="TreeGrafter"/>
</dbReference>
<dbReference type="InterPro" id="IPR016169">
    <property type="entry name" value="FAD-bd_PCMH_sub2"/>
</dbReference>
<dbReference type="Pfam" id="PF13183">
    <property type="entry name" value="Fer4_8"/>
    <property type="match status" value="1"/>
</dbReference>
<sequence>MNRDYNRALLRRRLSAALGEQAAFDAGTRALYATDASNYRQVPDAVVVPRTVEDVLATIDVCHDLRVPLVPRGGGTSVAGNALGGGVLLDTSRHLNRVLSIDPDRKIARVQPGVVLDELRDAAAAYGLTFGPDPSTHSRCTLGGMIGNNACGSHSVFWGRTSDNVHELDIALADGTRMRLGRHPREELARLARQPGRPGEVFTALRTFSSRHLEFIRRRFSTFPRQISGYALEQLLPENGFHAARALVGSEGTCATVLEATVALVEAPKARSLLVLGYRDAVHAAEAVPYLLPHRPLTIEGLDHQLVQALLTRRSRLPVALPEGQAWLLVEIGGDTARQSLDRARELAATVEGETGATASRVVADPMEQRAFWRIREEGAGIATRMADGSEAWPGWEDAAVPPQNLSGYLRDFQALLARHGLRGVVYGHFGEGCLHVRSDFDLLTRQGAEHFRAFIEQAAELVVAHGGSLSGEHGDGRARSELLALMYGEQGVRAFGEFKAIWDPDDLMNPGVLVRPRPLDENLRFLSQPAALRGRTEPATVFSYPHDNGSFAQALRRCVGVGKCRSHSGGVMCPSYRATREEKHSTRGRAHLLAEMLSGEVVTGGWRSVEVRDALDLCLSCKGCKSDCPTNVDIATYKAEFLHHHYAGRLRPASHYSMGFLPLWARLATLAPGLVNAVGRSRLLSGAVKAAGGIARERDLPGFARQNFLRWWRGRPTRPHADRPPVLLWPDTFNTYLTPEVARDATEVLEHAGFRVVLPQRSVCCGLTWISTGQLGVARRVLRRTLRTLAGPLAEGMHVIGLEPSCTAVFRSDAVELLSKDDPLLAVARQLAERTRTLAEFLTEQAPDWAPPPMHRTSIAQPHCHQHAVMGFSADERLLAAAGLDNRTLDAGCCGLAGNFGFERGHYEVSRAIGEQALLPQVRAADPDTLVLADGFSCRVQIAQGSGRRALHLAQVLREALRGQG</sequence>
<accession>A0A1H1CZP8</accession>
<dbReference type="GO" id="GO:0008720">
    <property type="term" value="F:D-lactate dehydrogenase (NAD+) activity"/>
    <property type="evidence" value="ECO:0007669"/>
    <property type="project" value="TreeGrafter"/>
</dbReference>
<keyword evidence="8" id="KW-1185">Reference proteome</keyword>
<dbReference type="PROSITE" id="PS51379">
    <property type="entry name" value="4FE4S_FER_2"/>
    <property type="match status" value="1"/>
</dbReference>
<evidence type="ECO:0000259" key="5">
    <source>
        <dbReference type="PROSITE" id="PS51379"/>
    </source>
</evidence>
<gene>
    <name evidence="7" type="ORF">SAMN04489764_1734</name>
</gene>
<evidence type="ECO:0000313" key="8">
    <source>
        <dbReference type="Proteomes" id="UP000217103"/>
    </source>
</evidence>
<dbReference type="PANTHER" id="PTHR11748:SF119">
    <property type="entry name" value="D-2-HYDROXYGLUTARATE DEHYDROGENASE"/>
    <property type="match status" value="1"/>
</dbReference>
<dbReference type="InterPro" id="IPR004113">
    <property type="entry name" value="FAD-bd_oxidored_4_C"/>
</dbReference>
<dbReference type="Pfam" id="PF02913">
    <property type="entry name" value="FAD-oxidase_C"/>
    <property type="match status" value="1"/>
</dbReference>
<name>A0A1H1CZP8_9ACTN</name>
<dbReference type="InterPro" id="IPR004017">
    <property type="entry name" value="Cys_rich_dom"/>
</dbReference>
<dbReference type="GO" id="GO:0071949">
    <property type="term" value="F:FAD binding"/>
    <property type="evidence" value="ECO:0007669"/>
    <property type="project" value="InterPro"/>
</dbReference>
<protein>
    <submittedName>
        <fullName evidence="7">FAD/FMN-containing dehydrogenase</fullName>
    </submittedName>
</protein>
<dbReference type="SUPFAM" id="SSF46548">
    <property type="entry name" value="alpha-helical ferredoxin"/>
    <property type="match status" value="1"/>
</dbReference>
<evidence type="ECO:0000256" key="3">
    <source>
        <dbReference type="ARBA" id="ARBA00022827"/>
    </source>
</evidence>
<dbReference type="InterPro" id="IPR006094">
    <property type="entry name" value="Oxid_FAD_bind_N"/>
</dbReference>
<dbReference type="InterPro" id="IPR017896">
    <property type="entry name" value="4Fe4S_Fe-S-bd"/>
</dbReference>
<dbReference type="SUPFAM" id="SSF56176">
    <property type="entry name" value="FAD-binding/transporter-associated domain-like"/>
    <property type="match status" value="1"/>
</dbReference>
<dbReference type="InterPro" id="IPR016164">
    <property type="entry name" value="FAD-linked_Oxase-like_C"/>
</dbReference>
<dbReference type="GO" id="GO:1903457">
    <property type="term" value="P:lactate catabolic process"/>
    <property type="evidence" value="ECO:0007669"/>
    <property type="project" value="TreeGrafter"/>
</dbReference>
<keyword evidence="2" id="KW-0285">Flavoprotein</keyword>
<dbReference type="SUPFAM" id="SSF55103">
    <property type="entry name" value="FAD-linked oxidases, C-terminal domain"/>
    <property type="match status" value="1"/>
</dbReference>
<keyword evidence="3" id="KW-0274">FAD</keyword>
<dbReference type="Gene3D" id="3.30.70.2740">
    <property type="match status" value="1"/>
</dbReference>
<evidence type="ECO:0000259" key="6">
    <source>
        <dbReference type="PROSITE" id="PS51387"/>
    </source>
</evidence>
<dbReference type="AlphaFoldDB" id="A0A1H1CZP8"/>
<dbReference type="Gene3D" id="3.30.465.10">
    <property type="match status" value="1"/>
</dbReference>
<proteinExistence type="predicted"/>
<feature type="domain" description="FAD-binding PCMH-type" evidence="6">
    <location>
        <begin position="39"/>
        <end position="267"/>
    </location>
</feature>
<evidence type="ECO:0000256" key="2">
    <source>
        <dbReference type="ARBA" id="ARBA00022630"/>
    </source>
</evidence>
<organism evidence="7 8">
    <name type="scientific">Thermostaphylospora chromogena</name>
    <dbReference type="NCBI Taxonomy" id="35622"/>
    <lineage>
        <taxon>Bacteria</taxon>
        <taxon>Bacillati</taxon>
        <taxon>Actinomycetota</taxon>
        <taxon>Actinomycetes</taxon>
        <taxon>Streptosporangiales</taxon>
        <taxon>Thermomonosporaceae</taxon>
        <taxon>Thermostaphylospora</taxon>
    </lineage>
</organism>
<keyword evidence="4" id="KW-0560">Oxidoreductase</keyword>
<evidence type="ECO:0000256" key="1">
    <source>
        <dbReference type="ARBA" id="ARBA00001974"/>
    </source>
</evidence>
<dbReference type="InterPro" id="IPR016166">
    <property type="entry name" value="FAD-bd_PCMH"/>
</dbReference>
<feature type="domain" description="4Fe-4S ferredoxin-type" evidence="5">
    <location>
        <begin position="608"/>
        <end position="641"/>
    </location>
</feature>
<dbReference type="PROSITE" id="PS51387">
    <property type="entry name" value="FAD_PCMH"/>
    <property type="match status" value="1"/>
</dbReference>
<evidence type="ECO:0000256" key="4">
    <source>
        <dbReference type="ARBA" id="ARBA00023002"/>
    </source>
</evidence>
<dbReference type="InterPro" id="IPR016167">
    <property type="entry name" value="FAD-bd_PCMH_sub1"/>
</dbReference>
<dbReference type="Pfam" id="PF02754">
    <property type="entry name" value="CCG"/>
    <property type="match status" value="1"/>
</dbReference>
<dbReference type="Pfam" id="PF01565">
    <property type="entry name" value="FAD_binding_4"/>
    <property type="match status" value="1"/>
</dbReference>
<dbReference type="STRING" id="35622.SAMN04489764_1734"/>
<dbReference type="InterPro" id="IPR036318">
    <property type="entry name" value="FAD-bd_PCMH-like_sf"/>
</dbReference>